<protein>
    <submittedName>
        <fullName evidence="1">Putative lumazine-binding</fullName>
    </submittedName>
</protein>
<evidence type="ECO:0000313" key="2">
    <source>
        <dbReference type="Proteomes" id="UP000199372"/>
    </source>
</evidence>
<organism evidence="1 2">
    <name type="scientific">Palleronia pelagia</name>
    <dbReference type="NCBI Taxonomy" id="387096"/>
    <lineage>
        <taxon>Bacteria</taxon>
        <taxon>Pseudomonadati</taxon>
        <taxon>Pseudomonadota</taxon>
        <taxon>Alphaproteobacteria</taxon>
        <taxon>Rhodobacterales</taxon>
        <taxon>Roseobacteraceae</taxon>
        <taxon>Palleronia</taxon>
    </lineage>
</organism>
<keyword evidence="2" id="KW-1185">Reference proteome</keyword>
<dbReference type="AlphaFoldDB" id="A0A1H8FVA6"/>
<gene>
    <name evidence="1" type="ORF">SAMN04488011_103488</name>
</gene>
<dbReference type="RefSeq" id="WP_091845226.1">
    <property type="nucleotide sequence ID" value="NZ_FOCM01000003.1"/>
</dbReference>
<dbReference type="InterPro" id="IPR039437">
    <property type="entry name" value="FrzH/put_lumazine-bd"/>
</dbReference>
<reference evidence="2" key="1">
    <citation type="submission" date="2016-10" db="EMBL/GenBank/DDBJ databases">
        <authorList>
            <person name="Varghese N."/>
            <person name="Submissions S."/>
        </authorList>
    </citation>
    <scope>NUCLEOTIDE SEQUENCE [LARGE SCALE GENOMIC DNA]</scope>
    <source>
        <strain evidence="2">DSM 26893</strain>
    </source>
</reference>
<dbReference type="Gene3D" id="3.10.450.50">
    <property type="match status" value="1"/>
</dbReference>
<accession>A0A1H8FVA6</accession>
<evidence type="ECO:0000313" key="1">
    <source>
        <dbReference type="EMBL" id="SEN35751.1"/>
    </source>
</evidence>
<dbReference type="Proteomes" id="UP000199372">
    <property type="component" value="Unassembled WGS sequence"/>
</dbReference>
<dbReference type="Pfam" id="PF12893">
    <property type="entry name" value="Lumazine_bd_2"/>
    <property type="match status" value="1"/>
</dbReference>
<proteinExistence type="predicted"/>
<dbReference type="InterPro" id="IPR032710">
    <property type="entry name" value="NTF2-like_dom_sf"/>
</dbReference>
<name>A0A1H8FVA6_9RHOB</name>
<dbReference type="EMBL" id="FOCM01000003">
    <property type="protein sequence ID" value="SEN35751.1"/>
    <property type="molecule type" value="Genomic_DNA"/>
</dbReference>
<sequence length="119" mass="13150">MGAEDAVRATLEQFIDATARRDLSLMRSLFHADAAFSGRLGQREVVGSIYPFFDHLAQNEVFSTYAARIVALSAAPGCAGARLEQRELFGATWDTFLHLRDGSEGWQITAMLSCPRDRP</sequence>
<dbReference type="SUPFAM" id="SSF54427">
    <property type="entry name" value="NTF2-like"/>
    <property type="match status" value="1"/>
</dbReference>